<dbReference type="EMBL" id="CM037158">
    <property type="protein sequence ID" value="KAH7852779.1"/>
    <property type="molecule type" value="Genomic_DNA"/>
</dbReference>
<sequence length="94" mass="10457">MNRVLLSLTTALRHHSSAACNIVEVAAAVGRVGSELLHVHVSAEEVVFRSDLVEATRRRVEGVRDKIQVVWEAETYVRVGSMVVGRPGRPERQR</sequence>
<gene>
    <name evidence="1" type="ORF">Vadar_029111</name>
</gene>
<proteinExistence type="predicted"/>
<accession>A0ACB7YI25</accession>
<evidence type="ECO:0000313" key="2">
    <source>
        <dbReference type="Proteomes" id="UP000828048"/>
    </source>
</evidence>
<protein>
    <submittedName>
        <fullName evidence="1">Uncharacterized protein</fullName>
    </submittedName>
</protein>
<keyword evidence="2" id="KW-1185">Reference proteome</keyword>
<evidence type="ECO:0000313" key="1">
    <source>
        <dbReference type="EMBL" id="KAH7852779.1"/>
    </source>
</evidence>
<reference evidence="1 2" key="1">
    <citation type="journal article" date="2021" name="Hortic Res">
        <title>High-quality reference genome and annotation aids understanding of berry development for evergreen blueberry (Vaccinium darrowii).</title>
        <authorList>
            <person name="Yu J."/>
            <person name="Hulse-Kemp A.M."/>
            <person name="Babiker E."/>
            <person name="Staton M."/>
        </authorList>
    </citation>
    <scope>NUCLEOTIDE SEQUENCE [LARGE SCALE GENOMIC DNA]</scope>
    <source>
        <strain evidence="2">cv. NJ 8807/NJ 8810</strain>
        <tissue evidence="1">Young leaf</tissue>
    </source>
</reference>
<dbReference type="Proteomes" id="UP000828048">
    <property type="component" value="Chromosome 8"/>
</dbReference>
<organism evidence="1 2">
    <name type="scientific">Vaccinium darrowii</name>
    <dbReference type="NCBI Taxonomy" id="229202"/>
    <lineage>
        <taxon>Eukaryota</taxon>
        <taxon>Viridiplantae</taxon>
        <taxon>Streptophyta</taxon>
        <taxon>Embryophyta</taxon>
        <taxon>Tracheophyta</taxon>
        <taxon>Spermatophyta</taxon>
        <taxon>Magnoliopsida</taxon>
        <taxon>eudicotyledons</taxon>
        <taxon>Gunneridae</taxon>
        <taxon>Pentapetalae</taxon>
        <taxon>asterids</taxon>
        <taxon>Ericales</taxon>
        <taxon>Ericaceae</taxon>
        <taxon>Vaccinioideae</taxon>
        <taxon>Vaccinieae</taxon>
        <taxon>Vaccinium</taxon>
    </lineage>
</organism>
<comment type="caution">
    <text evidence="1">The sequence shown here is derived from an EMBL/GenBank/DDBJ whole genome shotgun (WGS) entry which is preliminary data.</text>
</comment>
<name>A0ACB7YI25_9ERIC</name>